<keyword evidence="1" id="KW-0472">Membrane</keyword>
<dbReference type="AlphaFoldDB" id="X1KJG9"/>
<gene>
    <name evidence="2" type="ORF">S03H2_63112</name>
</gene>
<comment type="caution">
    <text evidence="2">The sequence shown here is derived from an EMBL/GenBank/DDBJ whole genome shotgun (WGS) entry which is preliminary data.</text>
</comment>
<name>X1KJG9_9ZZZZ</name>
<feature type="transmembrane region" description="Helical" evidence="1">
    <location>
        <begin position="44"/>
        <end position="68"/>
    </location>
</feature>
<keyword evidence="1" id="KW-0812">Transmembrane</keyword>
<organism evidence="2">
    <name type="scientific">marine sediment metagenome</name>
    <dbReference type="NCBI Taxonomy" id="412755"/>
    <lineage>
        <taxon>unclassified sequences</taxon>
        <taxon>metagenomes</taxon>
        <taxon>ecological metagenomes</taxon>
    </lineage>
</organism>
<feature type="transmembrane region" description="Helical" evidence="1">
    <location>
        <begin position="89"/>
        <end position="111"/>
    </location>
</feature>
<sequence>LMIGDSYISAPINVGIDNTALVNGSITTYFVEAETALFEIDTSVFIVSGIALLITIGVVAGITGITILGSGITSASAHIIIMITAYSGIWIALSGICINLIASIVILILLYK</sequence>
<feature type="non-terminal residue" evidence="2">
    <location>
        <position position="1"/>
    </location>
</feature>
<dbReference type="EMBL" id="BARU01040858">
    <property type="protein sequence ID" value="GAH82203.1"/>
    <property type="molecule type" value="Genomic_DNA"/>
</dbReference>
<accession>X1KJG9</accession>
<protein>
    <submittedName>
        <fullName evidence="2">Uncharacterized protein</fullName>
    </submittedName>
</protein>
<evidence type="ECO:0000313" key="2">
    <source>
        <dbReference type="EMBL" id="GAH82203.1"/>
    </source>
</evidence>
<evidence type="ECO:0000256" key="1">
    <source>
        <dbReference type="SAM" id="Phobius"/>
    </source>
</evidence>
<proteinExistence type="predicted"/>
<reference evidence="2" key="1">
    <citation type="journal article" date="2014" name="Front. Microbiol.">
        <title>High frequency of phylogenetically diverse reductive dehalogenase-homologous genes in deep subseafloor sedimentary metagenomes.</title>
        <authorList>
            <person name="Kawai M."/>
            <person name="Futagami T."/>
            <person name="Toyoda A."/>
            <person name="Takaki Y."/>
            <person name="Nishi S."/>
            <person name="Hori S."/>
            <person name="Arai W."/>
            <person name="Tsubouchi T."/>
            <person name="Morono Y."/>
            <person name="Uchiyama I."/>
            <person name="Ito T."/>
            <person name="Fujiyama A."/>
            <person name="Inagaki F."/>
            <person name="Takami H."/>
        </authorList>
    </citation>
    <scope>NUCLEOTIDE SEQUENCE</scope>
    <source>
        <strain evidence="2">Expedition CK06-06</strain>
    </source>
</reference>
<keyword evidence="1" id="KW-1133">Transmembrane helix</keyword>